<reference evidence="2" key="2">
    <citation type="submission" date="2020-09" db="EMBL/GenBank/DDBJ databases">
        <authorList>
            <person name="Sun Q."/>
            <person name="Sedlacek I."/>
        </authorList>
    </citation>
    <scope>NUCLEOTIDE SEQUENCE</scope>
    <source>
        <strain evidence="2">CCM 7217</strain>
    </source>
</reference>
<accession>A0A830EAV6</accession>
<sequence length="156" mass="16816">MKNCAPLTDRPNLRQLEAVTLCGTVTAFILTLLSITTGVSTESNPLTAVLFEQIGFALSGLFAVVGISLAFAVLERFHSEFPNTVLLGATVLGLFSVMDVLLNLFVIYESPVLIIETLKVRVPIIETVNIVLSAVVVFFASVVAFFRNAPSKIDGR</sequence>
<comment type="caution">
    <text evidence="2">The sequence shown here is derived from an EMBL/GenBank/DDBJ whole genome shotgun (WGS) entry which is preliminary data.</text>
</comment>
<feature type="transmembrane region" description="Helical" evidence="1">
    <location>
        <begin position="21"/>
        <end position="41"/>
    </location>
</feature>
<feature type="transmembrane region" description="Helical" evidence="1">
    <location>
        <begin position="128"/>
        <end position="146"/>
    </location>
</feature>
<evidence type="ECO:0000313" key="2">
    <source>
        <dbReference type="EMBL" id="GGC72574.1"/>
    </source>
</evidence>
<dbReference type="AlphaFoldDB" id="A0A830EAV6"/>
<reference evidence="2" key="1">
    <citation type="journal article" date="2014" name="Int. J. Syst. Evol. Microbiol.">
        <title>Complete genome sequence of Corynebacterium casei LMG S-19264T (=DSM 44701T), isolated from a smear-ripened cheese.</title>
        <authorList>
            <consortium name="US DOE Joint Genome Institute (JGI-PGF)"/>
            <person name="Walter F."/>
            <person name="Albersmeier A."/>
            <person name="Kalinowski J."/>
            <person name="Ruckert C."/>
        </authorList>
    </citation>
    <scope>NUCLEOTIDE SEQUENCE</scope>
    <source>
        <strain evidence="2">CCM 7217</strain>
    </source>
</reference>
<dbReference type="Proteomes" id="UP000646833">
    <property type="component" value="Unassembled WGS sequence"/>
</dbReference>
<name>A0A830EAV6_9EURY</name>
<evidence type="ECO:0000313" key="3">
    <source>
        <dbReference type="Proteomes" id="UP000646833"/>
    </source>
</evidence>
<dbReference type="EMBL" id="BMCI01000010">
    <property type="protein sequence ID" value="GGC72574.1"/>
    <property type="molecule type" value="Genomic_DNA"/>
</dbReference>
<keyword evidence="1" id="KW-1133">Transmembrane helix</keyword>
<gene>
    <name evidence="2" type="ORF">GCM10007209_38160</name>
</gene>
<organism evidence="2 3">
    <name type="scientific">Haloferax sulfurifontis</name>
    <dbReference type="NCBI Taxonomy" id="255616"/>
    <lineage>
        <taxon>Archaea</taxon>
        <taxon>Methanobacteriati</taxon>
        <taxon>Methanobacteriota</taxon>
        <taxon>Stenosarchaea group</taxon>
        <taxon>Halobacteria</taxon>
        <taxon>Halobacteriales</taxon>
        <taxon>Haloferacaceae</taxon>
        <taxon>Haloferax</taxon>
    </lineage>
</organism>
<proteinExistence type="predicted"/>
<evidence type="ECO:0000256" key="1">
    <source>
        <dbReference type="SAM" id="Phobius"/>
    </source>
</evidence>
<feature type="transmembrane region" description="Helical" evidence="1">
    <location>
        <begin position="53"/>
        <end position="74"/>
    </location>
</feature>
<keyword evidence="1" id="KW-0472">Membrane</keyword>
<keyword evidence="1" id="KW-0812">Transmembrane</keyword>
<feature type="transmembrane region" description="Helical" evidence="1">
    <location>
        <begin position="86"/>
        <end position="108"/>
    </location>
</feature>
<protein>
    <submittedName>
        <fullName evidence="2">Uncharacterized protein</fullName>
    </submittedName>
</protein>